<accession>A0A1G8ILC7</accession>
<sequence length="66" mass="7762">MKYKCRLRIIFAEKEIKQKEFAEKVGISPAGISALVNNRALPSFENAYKICKELDMRLDEIWKEQE</sequence>
<dbReference type="STRING" id="568899.SAMN05192534_12465"/>
<evidence type="ECO:0000259" key="1">
    <source>
        <dbReference type="PROSITE" id="PS50943"/>
    </source>
</evidence>
<dbReference type="Pfam" id="PF01381">
    <property type="entry name" value="HTH_3"/>
    <property type="match status" value="1"/>
</dbReference>
<dbReference type="EMBL" id="FNDK01000024">
    <property type="protein sequence ID" value="SDI19601.1"/>
    <property type="molecule type" value="Genomic_DNA"/>
</dbReference>
<reference evidence="2 3" key="1">
    <citation type="submission" date="2016-10" db="EMBL/GenBank/DDBJ databases">
        <authorList>
            <person name="de Groot N.N."/>
        </authorList>
    </citation>
    <scope>NUCLEOTIDE SEQUENCE [LARGE SCALE GENOMIC DNA]</scope>
    <source>
        <strain evidence="2 3">DSM 21632</strain>
    </source>
</reference>
<organism evidence="2 3">
    <name type="scientific">Alteribacillus persepolensis</name>
    <dbReference type="NCBI Taxonomy" id="568899"/>
    <lineage>
        <taxon>Bacteria</taxon>
        <taxon>Bacillati</taxon>
        <taxon>Bacillota</taxon>
        <taxon>Bacilli</taxon>
        <taxon>Bacillales</taxon>
        <taxon>Bacillaceae</taxon>
        <taxon>Alteribacillus</taxon>
    </lineage>
</organism>
<dbReference type="InterPro" id="IPR010982">
    <property type="entry name" value="Lambda_DNA-bd_dom_sf"/>
</dbReference>
<name>A0A1G8ILC7_9BACI</name>
<evidence type="ECO:0000313" key="3">
    <source>
        <dbReference type="Proteomes" id="UP000199163"/>
    </source>
</evidence>
<keyword evidence="2" id="KW-0238">DNA-binding</keyword>
<dbReference type="CDD" id="cd00093">
    <property type="entry name" value="HTH_XRE"/>
    <property type="match status" value="1"/>
</dbReference>
<dbReference type="Gene3D" id="1.10.260.40">
    <property type="entry name" value="lambda repressor-like DNA-binding domains"/>
    <property type="match status" value="1"/>
</dbReference>
<feature type="domain" description="HTH cro/C1-type" evidence="1">
    <location>
        <begin position="7"/>
        <end position="61"/>
    </location>
</feature>
<dbReference type="RefSeq" id="WP_091275834.1">
    <property type="nucleotide sequence ID" value="NZ_FNDK01000024.1"/>
</dbReference>
<dbReference type="SUPFAM" id="SSF47413">
    <property type="entry name" value="lambda repressor-like DNA-binding domains"/>
    <property type="match status" value="1"/>
</dbReference>
<dbReference type="Proteomes" id="UP000199163">
    <property type="component" value="Unassembled WGS sequence"/>
</dbReference>
<protein>
    <submittedName>
        <fullName evidence="2">DNA-binding transcriptional regulator, XRE-family HTH domain</fullName>
    </submittedName>
</protein>
<dbReference type="GO" id="GO:0003677">
    <property type="term" value="F:DNA binding"/>
    <property type="evidence" value="ECO:0007669"/>
    <property type="project" value="UniProtKB-KW"/>
</dbReference>
<dbReference type="OrthoDB" id="2680009at2"/>
<proteinExistence type="predicted"/>
<evidence type="ECO:0000313" key="2">
    <source>
        <dbReference type="EMBL" id="SDI19601.1"/>
    </source>
</evidence>
<dbReference type="InterPro" id="IPR001387">
    <property type="entry name" value="Cro/C1-type_HTH"/>
</dbReference>
<gene>
    <name evidence="2" type="ORF">SAMN05192534_12465</name>
</gene>
<dbReference type="AlphaFoldDB" id="A0A1G8ILC7"/>
<keyword evidence="3" id="KW-1185">Reference proteome</keyword>
<dbReference type="PROSITE" id="PS50943">
    <property type="entry name" value="HTH_CROC1"/>
    <property type="match status" value="1"/>
</dbReference>
<dbReference type="SMART" id="SM00530">
    <property type="entry name" value="HTH_XRE"/>
    <property type="match status" value="1"/>
</dbReference>